<dbReference type="InterPro" id="IPR023093">
    <property type="entry name" value="ScpA-like_C"/>
</dbReference>
<proteinExistence type="predicted"/>
<dbReference type="RefSeq" id="WP_310898908.1">
    <property type="nucleotide sequence ID" value="NZ_JAMQOS010000001.1"/>
</dbReference>
<keyword evidence="3" id="KW-1185">Reference proteome</keyword>
<organism evidence="2 3">
    <name type="scientific">Haloarcula onubensis</name>
    <dbReference type="NCBI Taxonomy" id="2950539"/>
    <lineage>
        <taxon>Archaea</taxon>
        <taxon>Methanobacteriati</taxon>
        <taxon>Methanobacteriota</taxon>
        <taxon>Stenosarchaea group</taxon>
        <taxon>Halobacteria</taxon>
        <taxon>Halobacteriales</taxon>
        <taxon>Haloarculaceae</taxon>
        <taxon>Haloarcula</taxon>
    </lineage>
</organism>
<gene>
    <name evidence="2" type="ORF">NDI86_02980</name>
</gene>
<protein>
    <submittedName>
        <fullName evidence="2">Segregation/condensation protein A</fullName>
    </submittedName>
</protein>
<dbReference type="PANTHER" id="PTHR33969:SF2">
    <property type="entry name" value="SEGREGATION AND CONDENSATION PROTEIN A"/>
    <property type="match status" value="1"/>
</dbReference>
<comment type="caution">
    <text evidence="2">The sequence shown here is derived from an EMBL/GenBank/DDBJ whole genome shotgun (WGS) entry which is preliminary data.</text>
</comment>
<dbReference type="EMBL" id="JAMQOS010000001">
    <property type="protein sequence ID" value="MDS0281070.1"/>
    <property type="molecule type" value="Genomic_DNA"/>
</dbReference>
<sequence length="339" mass="37619">MTDDIPLDITGHEDREDRDHRERSSDERAGRNDPRAGSERPGDQSDVDLLTGDAGVDDGAAVTPTPAGEDGHTPDTEDGDDAPEPVEVLVQLADDGEIDPWDIDVVQVTDKFLDAIDGSDLRTSGRALFYASVLVRMKSDAMLGTDEPEDEQVEPWEQAMSGDAPIDEPDPFAALESEMDRRLERRRARGMPQTLDELVRDLREAERDNWWKESREYDTSGSPKGFQRGTQELDYRGGDDMRLDDEPSAADVTGTAHGEQIDEIIEDVYAAVREQYDKGREEVLYREVEGAGGSRVETFLGLLFLAHRGRVLLQQDDLFGDLWIQDPNAATGSEEAVAD</sequence>
<name>A0ABU2FJY4_9EURY</name>
<evidence type="ECO:0000313" key="3">
    <source>
        <dbReference type="Proteomes" id="UP001268864"/>
    </source>
</evidence>
<reference evidence="2 3" key="1">
    <citation type="submission" date="2022-06" db="EMBL/GenBank/DDBJ databases">
        <title>Halomicroarcula sp. a new haloarchaeum isolate from saline soil.</title>
        <authorList>
            <person name="Strakova D."/>
            <person name="Galisteo C."/>
            <person name="Sanchez-Porro C."/>
            <person name="Ventosa A."/>
        </authorList>
    </citation>
    <scope>NUCLEOTIDE SEQUENCE [LARGE SCALE GENOMIC DNA]</scope>
    <source>
        <strain evidence="2 3">S3CR25-11</strain>
    </source>
</reference>
<feature type="region of interest" description="Disordered" evidence="1">
    <location>
        <begin position="1"/>
        <end position="85"/>
    </location>
</feature>
<dbReference type="Gene3D" id="6.10.250.2410">
    <property type="match status" value="1"/>
</dbReference>
<evidence type="ECO:0000313" key="2">
    <source>
        <dbReference type="EMBL" id="MDS0281070.1"/>
    </source>
</evidence>
<feature type="compositionally biased region" description="Basic and acidic residues" evidence="1">
    <location>
        <begin position="10"/>
        <end position="43"/>
    </location>
</feature>
<accession>A0ABU2FJY4</accession>
<dbReference type="PANTHER" id="PTHR33969">
    <property type="entry name" value="SEGREGATION AND CONDENSATION PROTEIN A"/>
    <property type="match status" value="1"/>
</dbReference>
<dbReference type="Pfam" id="PF02616">
    <property type="entry name" value="SMC_ScpA"/>
    <property type="match status" value="1"/>
</dbReference>
<dbReference type="Gene3D" id="1.10.10.580">
    <property type="entry name" value="Structural maintenance of chromosome 1. Chain E"/>
    <property type="match status" value="1"/>
</dbReference>
<evidence type="ECO:0000256" key="1">
    <source>
        <dbReference type="SAM" id="MobiDB-lite"/>
    </source>
</evidence>
<dbReference type="Proteomes" id="UP001268864">
    <property type="component" value="Unassembled WGS sequence"/>
</dbReference>
<dbReference type="InterPro" id="IPR003768">
    <property type="entry name" value="ScpA"/>
</dbReference>